<dbReference type="GeneID" id="90035906"/>
<dbReference type="RefSeq" id="XP_064769311.1">
    <property type="nucleotide sequence ID" value="XM_064910394.1"/>
</dbReference>
<sequence>RGISSSEKTARLLSFFHDSKSFFAIKEVEKLGSKATGINSMQIKEVLQGLVDESLVRCEKIGSGNYYWSFLSDATKSRELVVSNLKKKLETETEAVVSLEEQTGIELSERENNAERDDLLRRVQEKEDTLRNLQQETSKYSDVDPELLQQQTASLSLLREAANCWTDNIFAVLGYFRAQGTDLQIIYREFGIPDDLDSI</sequence>
<dbReference type="Pfam" id="PF03962">
    <property type="entry name" value="Mnd1"/>
    <property type="match status" value="1"/>
</dbReference>
<dbReference type="Pfam" id="PF18517">
    <property type="entry name" value="LZ3wCH"/>
    <property type="match status" value="1"/>
</dbReference>
<dbReference type="PIRSF" id="PIRSF026991">
    <property type="entry name" value="Mnd1"/>
    <property type="match status" value="1"/>
</dbReference>
<accession>A0ABR1FAX9</accession>
<evidence type="ECO:0000256" key="1">
    <source>
        <dbReference type="ARBA" id="ARBA00004123"/>
    </source>
</evidence>
<reference evidence="8 9" key="1">
    <citation type="submission" date="2024-03" db="EMBL/GenBank/DDBJ databases">
        <title>Genome-scale model development and genomic sequencing of the oleaginous clade Lipomyces.</title>
        <authorList>
            <consortium name="Lawrence Berkeley National Laboratory"/>
            <person name="Czajka J.J."/>
            <person name="Han Y."/>
            <person name="Kim J."/>
            <person name="Mondo S.J."/>
            <person name="Hofstad B.A."/>
            <person name="Robles A."/>
            <person name="Haridas S."/>
            <person name="Riley R."/>
            <person name="LaButti K."/>
            <person name="Pangilinan J."/>
            <person name="Andreopoulos W."/>
            <person name="Lipzen A."/>
            <person name="Yan J."/>
            <person name="Wang M."/>
            <person name="Ng V."/>
            <person name="Grigoriev I.V."/>
            <person name="Spatafora J.W."/>
            <person name="Magnuson J.K."/>
            <person name="Baker S.E."/>
            <person name="Pomraning K.R."/>
        </authorList>
    </citation>
    <scope>NUCLEOTIDE SEQUENCE [LARGE SCALE GENOMIC DNA]</scope>
    <source>
        <strain evidence="8 9">Phaff 52-87</strain>
    </source>
</reference>
<dbReference type="InterPro" id="IPR005647">
    <property type="entry name" value="Mnd1"/>
</dbReference>
<name>A0ABR1FAX9_9ASCO</name>
<comment type="subcellular location">
    <subcellularLocation>
        <location evidence="1">Nucleus</location>
    </subcellularLocation>
</comment>
<dbReference type="EMBL" id="JBBJBU010000003">
    <property type="protein sequence ID" value="KAK7206278.1"/>
    <property type="molecule type" value="Genomic_DNA"/>
</dbReference>
<comment type="caution">
    <text evidence="8">The sequence shown here is derived from an EMBL/GenBank/DDBJ whole genome shotgun (WGS) entry which is preliminary data.</text>
</comment>
<keyword evidence="3 5" id="KW-0175">Coiled coil</keyword>
<comment type="similarity">
    <text evidence="2">Belongs to the MND1 family.</text>
</comment>
<feature type="domain" description="Mnd1 HTH" evidence="6">
    <location>
        <begin position="12"/>
        <end position="70"/>
    </location>
</feature>
<evidence type="ECO:0000259" key="7">
    <source>
        <dbReference type="Pfam" id="PF18517"/>
    </source>
</evidence>
<proteinExistence type="inferred from homology"/>
<evidence type="ECO:0000256" key="5">
    <source>
        <dbReference type="SAM" id="Coils"/>
    </source>
</evidence>
<keyword evidence="4" id="KW-0539">Nucleus</keyword>
<evidence type="ECO:0000256" key="4">
    <source>
        <dbReference type="ARBA" id="ARBA00023242"/>
    </source>
</evidence>
<dbReference type="InterPro" id="IPR040661">
    <property type="entry name" value="LZ3wCH"/>
</dbReference>
<gene>
    <name evidence="8" type="ORF">BZA70DRAFT_236814</name>
</gene>
<feature type="non-terminal residue" evidence="8">
    <location>
        <position position="1"/>
    </location>
</feature>
<organism evidence="8 9">
    <name type="scientific">Myxozyma melibiosi</name>
    <dbReference type="NCBI Taxonomy" id="54550"/>
    <lineage>
        <taxon>Eukaryota</taxon>
        <taxon>Fungi</taxon>
        <taxon>Dikarya</taxon>
        <taxon>Ascomycota</taxon>
        <taxon>Saccharomycotina</taxon>
        <taxon>Lipomycetes</taxon>
        <taxon>Lipomycetales</taxon>
        <taxon>Lipomycetaceae</taxon>
        <taxon>Myxozyma</taxon>
    </lineage>
</organism>
<feature type="coiled-coil region" evidence="5">
    <location>
        <begin position="82"/>
        <end position="143"/>
    </location>
</feature>
<evidence type="ECO:0000256" key="3">
    <source>
        <dbReference type="ARBA" id="ARBA00023054"/>
    </source>
</evidence>
<evidence type="ECO:0000256" key="2">
    <source>
        <dbReference type="ARBA" id="ARBA00005981"/>
    </source>
</evidence>
<evidence type="ECO:0000313" key="8">
    <source>
        <dbReference type="EMBL" id="KAK7206278.1"/>
    </source>
</evidence>
<evidence type="ECO:0000259" key="6">
    <source>
        <dbReference type="Pfam" id="PF03962"/>
    </source>
</evidence>
<feature type="domain" description="Leucine zipper with capping helix" evidence="7">
    <location>
        <begin position="157"/>
        <end position="197"/>
    </location>
</feature>
<protein>
    <submittedName>
        <fullName evidence="8">Meiotic nuclear division protein 1</fullName>
    </submittedName>
</protein>
<dbReference type="InterPro" id="IPR040453">
    <property type="entry name" value="Mnd1_HTH"/>
</dbReference>
<keyword evidence="9" id="KW-1185">Reference proteome</keyword>
<dbReference type="Proteomes" id="UP001498771">
    <property type="component" value="Unassembled WGS sequence"/>
</dbReference>
<evidence type="ECO:0000313" key="9">
    <source>
        <dbReference type="Proteomes" id="UP001498771"/>
    </source>
</evidence>